<keyword evidence="2" id="KW-0472">Membrane</keyword>
<evidence type="ECO:0000256" key="1">
    <source>
        <dbReference type="SAM" id="Coils"/>
    </source>
</evidence>
<feature type="transmembrane region" description="Helical" evidence="2">
    <location>
        <begin position="12"/>
        <end position="35"/>
    </location>
</feature>
<evidence type="ECO:0000256" key="2">
    <source>
        <dbReference type="SAM" id="Phobius"/>
    </source>
</evidence>
<keyword evidence="1" id="KW-0175">Coiled coil</keyword>
<accession>A0A267MNW6</accession>
<dbReference type="EMBL" id="NIBG01000002">
    <property type="protein sequence ID" value="PAB60618.1"/>
    <property type="molecule type" value="Genomic_DNA"/>
</dbReference>
<evidence type="ECO:0000313" key="4">
    <source>
        <dbReference type="Proteomes" id="UP000216024"/>
    </source>
</evidence>
<proteinExistence type="predicted"/>
<keyword evidence="4" id="KW-1185">Reference proteome</keyword>
<keyword evidence="2" id="KW-0812">Transmembrane</keyword>
<dbReference type="Proteomes" id="UP000216024">
    <property type="component" value="Unassembled WGS sequence"/>
</dbReference>
<evidence type="ECO:0000313" key="3">
    <source>
        <dbReference type="EMBL" id="PAB60618.1"/>
    </source>
</evidence>
<feature type="coiled-coil region" evidence="1">
    <location>
        <begin position="57"/>
        <end position="119"/>
    </location>
</feature>
<dbReference type="OrthoDB" id="1957479at2"/>
<name>A0A267MNW6_9FIRM</name>
<organism evidence="3 4">
    <name type="scientific">Anaeromicrobium sediminis</name>
    <dbReference type="NCBI Taxonomy" id="1478221"/>
    <lineage>
        <taxon>Bacteria</taxon>
        <taxon>Bacillati</taxon>
        <taxon>Bacillota</taxon>
        <taxon>Clostridia</taxon>
        <taxon>Peptostreptococcales</taxon>
        <taxon>Thermotaleaceae</taxon>
        <taxon>Anaeromicrobium</taxon>
    </lineage>
</organism>
<gene>
    <name evidence="3" type="ORF">CCE28_03500</name>
</gene>
<keyword evidence="2" id="KW-1133">Transmembrane helix</keyword>
<dbReference type="RefSeq" id="WP_095131042.1">
    <property type="nucleotide sequence ID" value="NZ_NIBG01000002.1"/>
</dbReference>
<reference evidence="3 4" key="1">
    <citation type="submission" date="2017-06" db="EMBL/GenBank/DDBJ databases">
        <title>Draft genome sequence of anaerobic fermentative bacterium Anaeromicrobium sediminis DY2726D isolated from West Pacific Ocean sediments.</title>
        <authorList>
            <person name="Zeng X."/>
        </authorList>
    </citation>
    <scope>NUCLEOTIDE SEQUENCE [LARGE SCALE GENOMIC DNA]</scope>
    <source>
        <strain evidence="3 4">DY2726D</strain>
    </source>
</reference>
<sequence>MESRREKKKGSSIWISILIFIVSAGVWSAVAYYGYTYAKDYIDTSIQKVQQENALNIKGVNEQIQLLTGEIKDLRSNIRDTDDSISDSAEVQEEIDDKLKSLDSQLKKLESSLKILQEAPNVKN</sequence>
<protein>
    <submittedName>
        <fullName evidence="3">Uncharacterized protein</fullName>
    </submittedName>
</protein>
<dbReference type="AlphaFoldDB" id="A0A267MNW6"/>
<comment type="caution">
    <text evidence="3">The sequence shown here is derived from an EMBL/GenBank/DDBJ whole genome shotgun (WGS) entry which is preliminary data.</text>
</comment>